<keyword evidence="1" id="KW-0472">Membrane</keyword>
<dbReference type="AlphaFoldDB" id="A0A7S3KZN3"/>
<sequence length="278" mass="31148">MGFFALAHFIFRFGQLYFGDPSAGYGTRLGKGPHIGPALCLIPHAVLALSSLIFHTVPKERVVGKPMIWQEYRIHNIAFGIRSVVCTFLAWLSTYHNHAPSFRRLAVVGSCAVALASQITADWGTRNFRASDVESTTATMPYWEGCSLQTQKRFKIFYAYSQFMATLACIAVVNPAWSLSVLLAIQLASLFMTLVRKGIFTSKMYHIGYTITLLMPFAVGMRSNLWMPVGAFPGMMVMGAALFTLRARFRINKYALWLPIYAARIAIGDSIWMPHNVW</sequence>
<feature type="transmembrane region" description="Helical" evidence="1">
    <location>
        <begin position="38"/>
        <end position="57"/>
    </location>
</feature>
<gene>
    <name evidence="2" type="ORF">ACOF00016_LOCUS4048</name>
</gene>
<proteinExistence type="predicted"/>
<keyword evidence="1" id="KW-1133">Transmembrane helix</keyword>
<keyword evidence="1" id="KW-0812">Transmembrane</keyword>
<feature type="transmembrane region" description="Helical" evidence="1">
    <location>
        <begin position="77"/>
        <end position="95"/>
    </location>
</feature>
<feature type="transmembrane region" description="Helical" evidence="1">
    <location>
        <begin position="254"/>
        <end position="273"/>
    </location>
</feature>
<evidence type="ECO:0000313" key="2">
    <source>
        <dbReference type="EMBL" id="CAE0406126.1"/>
    </source>
</evidence>
<feature type="transmembrane region" description="Helical" evidence="1">
    <location>
        <begin position="225"/>
        <end position="245"/>
    </location>
</feature>
<dbReference type="EMBL" id="HBIM01004731">
    <property type="protein sequence ID" value="CAE0406126.1"/>
    <property type="molecule type" value="Transcribed_RNA"/>
</dbReference>
<evidence type="ECO:0000256" key="1">
    <source>
        <dbReference type="SAM" id="Phobius"/>
    </source>
</evidence>
<feature type="transmembrane region" description="Helical" evidence="1">
    <location>
        <begin position="202"/>
        <end position="219"/>
    </location>
</feature>
<organism evidence="2">
    <name type="scientific">Amphora coffeiformis</name>
    <dbReference type="NCBI Taxonomy" id="265554"/>
    <lineage>
        <taxon>Eukaryota</taxon>
        <taxon>Sar</taxon>
        <taxon>Stramenopiles</taxon>
        <taxon>Ochrophyta</taxon>
        <taxon>Bacillariophyta</taxon>
        <taxon>Bacillariophyceae</taxon>
        <taxon>Bacillariophycidae</taxon>
        <taxon>Thalassiophysales</taxon>
        <taxon>Catenulaceae</taxon>
        <taxon>Amphora</taxon>
    </lineage>
</organism>
<name>A0A7S3KZN3_9STRA</name>
<reference evidence="2" key="1">
    <citation type="submission" date="2021-01" db="EMBL/GenBank/DDBJ databases">
        <authorList>
            <person name="Corre E."/>
            <person name="Pelletier E."/>
            <person name="Niang G."/>
            <person name="Scheremetjew M."/>
            <person name="Finn R."/>
            <person name="Kale V."/>
            <person name="Holt S."/>
            <person name="Cochrane G."/>
            <person name="Meng A."/>
            <person name="Brown T."/>
            <person name="Cohen L."/>
        </authorList>
    </citation>
    <scope>NUCLEOTIDE SEQUENCE</scope>
    <source>
        <strain evidence="2">CCMP127</strain>
    </source>
</reference>
<protein>
    <submittedName>
        <fullName evidence="2">Uncharacterized protein</fullName>
    </submittedName>
</protein>
<accession>A0A7S3KZN3</accession>